<reference evidence="2 3" key="1">
    <citation type="journal article" date="2017" name="G3 (Bethesda)">
        <title>First Draft Genome Sequence of the Pathogenic Fungus Lomentospora prolificans (Formerly Scedosporium prolificans).</title>
        <authorList>
            <person name="Luo R."/>
            <person name="Zimin A."/>
            <person name="Workman R."/>
            <person name="Fan Y."/>
            <person name="Pertea G."/>
            <person name="Grossman N."/>
            <person name="Wear M.P."/>
            <person name="Jia B."/>
            <person name="Miller H."/>
            <person name="Casadevall A."/>
            <person name="Timp W."/>
            <person name="Zhang S.X."/>
            <person name="Salzberg S.L."/>
        </authorList>
    </citation>
    <scope>NUCLEOTIDE SEQUENCE [LARGE SCALE GENOMIC DNA]</scope>
    <source>
        <strain evidence="2 3">JHH-5317</strain>
    </source>
</reference>
<dbReference type="AlphaFoldDB" id="A0A2N3N0K1"/>
<dbReference type="OrthoDB" id="5237545at2759"/>
<sequence>MRRPILLTTLFATPGLLQEQEGAPFSIGNIKGEGSGCPTDSWALFVEAGQFGFTEFSATIGLEDEKSHLDCKLSIELNDVVEGYRVVLRQVNVVGKAGMDTGVQATIRTTTSWTDEEGSELSEDQVLLGSAVGIEFPLDFQAGGTFAEQASVCGDSSVELNINLDVAVEREGDEGQGQVTVDSAALRLDIEPCEIQGEAPVDEPTEEAPVEETPAEGSEDECVVDDEGEAANEDAPVEEEPVVECGEEEDVVDEPVEPEEPEEVVEEEPAEETPVEEPPADEGHAHGP</sequence>
<dbReference type="PANTHER" id="PTHR38847:SF1">
    <property type="entry name" value="PSEUDOURIDINE SYNTHASE RSUA_RLUA-LIKE DOMAIN-CONTAINING PROTEIN"/>
    <property type="match status" value="1"/>
</dbReference>
<gene>
    <name evidence="2" type="ORF">jhhlp_007787</name>
</gene>
<dbReference type="Proteomes" id="UP000233524">
    <property type="component" value="Unassembled WGS sequence"/>
</dbReference>
<evidence type="ECO:0000256" key="1">
    <source>
        <dbReference type="SAM" id="MobiDB-lite"/>
    </source>
</evidence>
<dbReference type="InParanoid" id="A0A2N3N0K1"/>
<evidence type="ECO:0000313" key="2">
    <source>
        <dbReference type="EMBL" id="PKS05954.1"/>
    </source>
</evidence>
<proteinExistence type="predicted"/>
<protein>
    <submittedName>
        <fullName evidence="2">Uncharacterized protein</fullName>
    </submittedName>
</protein>
<comment type="caution">
    <text evidence="2">The sequence shown here is derived from an EMBL/GenBank/DDBJ whole genome shotgun (WGS) entry which is preliminary data.</text>
</comment>
<dbReference type="VEuPathDB" id="FungiDB:jhhlp_007787"/>
<organism evidence="2 3">
    <name type="scientific">Lomentospora prolificans</name>
    <dbReference type="NCBI Taxonomy" id="41688"/>
    <lineage>
        <taxon>Eukaryota</taxon>
        <taxon>Fungi</taxon>
        <taxon>Dikarya</taxon>
        <taxon>Ascomycota</taxon>
        <taxon>Pezizomycotina</taxon>
        <taxon>Sordariomycetes</taxon>
        <taxon>Hypocreomycetidae</taxon>
        <taxon>Microascales</taxon>
        <taxon>Microascaceae</taxon>
        <taxon>Lomentospora</taxon>
    </lineage>
</organism>
<accession>A0A2N3N0K1</accession>
<feature type="compositionally biased region" description="Acidic residues" evidence="1">
    <location>
        <begin position="200"/>
        <end position="280"/>
    </location>
</feature>
<dbReference type="InterPro" id="IPR025649">
    <property type="entry name" value="DUF4360"/>
</dbReference>
<evidence type="ECO:0000313" key="3">
    <source>
        <dbReference type="Proteomes" id="UP000233524"/>
    </source>
</evidence>
<dbReference type="Pfam" id="PF14273">
    <property type="entry name" value="DUF4360"/>
    <property type="match status" value="1"/>
</dbReference>
<keyword evidence="3" id="KW-1185">Reference proteome</keyword>
<name>A0A2N3N0K1_9PEZI</name>
<dbReference type="EMBL" id="NLAX01001139">
    <property type="protein sequence ID" value="PKS05954.1"/>
    <property type="molecule type" value="Genomic_DNA"/>
</dbReference>
<feature type="region of interest" description="Disordered" evidence="1">
    <location>
        <begin position="193"/>
        <end position="288"/>
    </location>
</feature>
<dbReference type="PANTHER" id="PTHR38847">
    <property type="match status" value="1"/>
</dbReference>